<gene>
    <name evidence="2" type="ORF">NCTC9695_04730</name>
</gene>
<sequence>MTTLRLILGDQLNPRHSWFAEPDANVVHVMMEIRQETDYVRHHAQKILAIFAAMRDFAAQLKAQGHRVRYVAIDDASNRQSLTGNLDALIAHYRAAAVEYQARTSGGWTASWRNGGRPAHTLPHGGQRALLHRARRGGGILRRAAAMAARDPIPSPAAPARHFDGRQRRARRRTLEFRRRQPPALARPPARTRRCASGA</sequence>
<feature type="region of interest" description="Disordered" evidence="1">
    <location>
        <begin position="147"/>
        <end position="199"/>
    </location>
</feature>
<dbReference type="InterPro" id="IPR007357">
    <property type="entry name" value="PhrB-like"/>
</dbReference>
<evidence type="ECO:0000313" key="3">
    <source>
        <dbReference type="Proteomes" id="UP000275777"/>
    </source>
</evidence>
<keyword evidence="2" id="KW-0456">Lyase</keyword>
<feature type="compositionally biased region" description="Basic residues" evidence="1">
    <location>
        <begin position="190"/>
        <end position="199"/>
    </location>
</feature>
<evidence type="ECO:0000256" key="1">
    <source>
        <dbReference type="SAM" id="MobiDB-lite"/>
    </source>
</evidence>
<dbReference type="PANTHER" id="PTHR38657">
    <property type="entry name" value="SLR1343 PROTEIN"/>
    <property type="match status" value="1"/>
</dbReference>
<dbReference type="InterPro" id="IPR052551">
    <property type="entry name" value="UV-DNA_repair_photolyase"/>
</dbReference>
<organism evidence="2 3">
    <name type="scientific">Chromobacterium violaceum</name>
    <dbReference type="NCBI Taxonomy" id="536"/>
    <lineage>
        <taxon>Bacteria</taxon>
        <taxon>Pseudomonadati</taxon>
        <taxon>Pseudomonadota</taxon>
        <taxon>Betaproteobacteria</taxon>
        <taxon>Neisseriales</taxon>
        <taxon>Chromobacteriaceae</taxon>
        <taxon>Chromobacterium</taxon>
    </lineage>
</organism>
<feature type="compositionally biased region" description="Basic and acidic residues" evidence="1">
    <location>
        <begin position="161"/>
        <end position="179"/>
    </location>
</feature>
<protein>
    <submittedName>
        <fullName evidence="2">Deoxyribodipyrimidine photo-lyase-related protein</fullName>
    </submittedName>
</protein>
<dbReference type="PANTHER" id="PTHR38657:SF1">
    <property type="entry name" value="SLR1343 PROTEIN"/>
    <property type="match status" value="1"/>
</dbReference>
<dbReference type="InterPro" id="IPR014729">
    <property type="entry name" value="Rossmann-like_a/b/a_fold"/>
</dbReference>
<dbReference type="AlphaFoldDB" id="A0A447TH58"/>
<proteinExistence type="predicted"/>
<dbReference type="Gene3D" id="3.40.50.620">
    <property type="entry name" value="HUPs"/>
    <property type="match status" value="1"/>
</dbReference>
<dbReference type="EMBL" id="LR134182">
    <property type="protein sequence ID" value="VEB44242.1"/>
    <property type="molecule type" value="Genomic_DNA"/>
</dbReference>
<evidence type="ECO:0000313" key="2">
    <source>
        <dbReference type="EMBL" id="VEB44242.1"/>
    </source>
</evidence>
<name>A0A447TH58_CHRVL</name>
<accession>A0A447TH58</accession>
<dbReference type="Proteomes" id="UP000275777">
    <property type="component" value="Chromosome"/>
</dbReference>
<reference evidence="2 3" key="1">
    <citation type="submission" date="2018-12" db="EMBL/GenBank/DDBJ databases">
        <authorList>
            <consortium name="Pathogen Informatics"/>
        </authorList>
    </citation>
    <scope>NUCLEOTIDE SEQUENCE [LARGE SCALE GENOMIC DNA]</scope>
    <source>
        <strain evidence="2 3">NCTC9695</strain>
    </source>
</reference>
<dbReference type="Pfam" id="PF04244">
    <property type="entry name" value="DPRP"/>
    <property type="match status" value="1"/>
</dbReference>
<dbReference type="GO" id="GO:0016829">
    <property type="term" value="F:lyase activity"/>
    <property type="evidence" value="ECO:0007669"/>
    <property type="project" value="UniProtKB-KW"/>
</dbReference>